<name>A0A7X0YYW1_9LIST</name>
<dbReference type="AlphaFoldDB" id="A0A7X0YYW1"/>
<comment type="caution">
    <text evidence="3">The sequence shown here is derived from an EMBL/GenBank/DDBJ whole genome shotgun (WGS) entry which is preliminary data.</text>
</comment>
<proteinExistence type="predicted"/>
<feature type="domain" description="Acb2/Tad1 hairpin" evidence="2">
    <location>
        <begin position="5"/>
        <end position="65"/>
    </location>
</feature>
<dbReference type="EMBL" id="JAARYH010000002">
    <property type="protein sequence ID" value="MBC2166135.1"/>
    <property type="molecule type" value="Genomic_DNA"/>
</dbReference>
<reference evidence="3 4" key="1">
    <citation type="submission" date="2020-03" db="EMBL/GenBank/DDBJ databases">
        <title>Soil Listeria distribution.</title>
        <authorList>
            <person name="Liao J."/>
            <person name="Wiedmann M."/>
        </authorList>
    </citation>
    <scope>NUCLEOTIDE SEQUENCE [LARGE SCALE GENOMIC DNA]</scope>
    <source>
        <strain evidence="3 4">FSL L7-0245</strain>
    </source>
</reference>
<protein>
    <recommendedName>
        <fullName evidence="2">Acb2/Tad1 hairpin domain-containing protein</fullName>
    </recommendedName>
</protein>
<dbReference type="InterPro" id="IPR056098">
    <property type="entry name" value="Acb2/Tad1_hairpin"/>
</dbReference>
<evidence type="ECO:0000313" key="4">
    <source>
        <dbReference type="Proteomes" id="UP000519573"/>
    </source>
</evidence>
<sequence length="79" mass="9050">MSKYVQVKWQDGVISENGINGAQVNDVLEVTLKRLQALNSIYPCRENSITITKIEEAIMWQNKRTKDRVKRGVEGTNQD</sequence>
<dbReference type="Pfam" id="PF24729">
    <property type="entry name" value="Acb2_Tad1_hairpin"/>
    <property type="match status" value="1"/>
</dbReference>
<gene>
    <name evidence="3" type="ORF">HCB26_06090</name>
</gene>
<dbReference type="RefSeq" id="WP_185575985.1">
    <property type="nucleotide sequence ID" value="NZ_JAARYC010000005.1"/>
</dbReference>
<evidence type="ECO:0000313" key="3">
    <source>
        <dbReference type="EMBL" id="MBC2166135.1"/>
    </source>
</evidence>
<keyword evidence="1" id="KW-0547">Nucleotide-binding</keyword>
<organism evidence="3 4">
    <name type="scientific">Listeria booriae</name>
    <dbReference type="NCBI Taxonomy" id="1552123"/>
    <lineage>
        <taxon>Bacteria</taxon>
        <taxon>Bacillati</taxon>
        <taxon>Bacillota</taxon>
        <taxon>Bacilli</taxon>
        <taxon>Bacillales</taxon>
        <taxon>Listeriaceae</taxon>
        <taxon>Listeria</taxon>
    </lineage>
</organism>
<accession>A0A7X0YYW1</accession>
<evidence type="ECO:0000259" key="2">
    <source>
        <dbReference type="Pfam" id="PF24729"/>
    </source>
</evidence>
<evidence type="ECO:0000256" key="1">
    <source>
        <dbReference type="ARBA" id="ARBA00022741"/>
    </source>
</evidence>
<dbReference type="Proteomes" id="UP000519573">
    <property type="component" value="Unassembled WGS sequence"/>
</dbReference>